<evidence type="ECO:0000256" key="1">
    <source>
        <dbReference type="SAM" id="MobiDB-lite"/>
    </source>
</evidence>
<accession>A0AAV4XLX5</accession>
<name>A0AAV4XLX5_CAEEX</name>
<gene>
    <name evidence="2" type="ORF">CEXT_575731</name>
</gene>
<dbReference type="Proteomes" id="UP001054945">
    <property type="component" value="Unassembled WGS sequence"/>
</dbReference>
<feature type="region of interest" description="Disordered" evidence="1">
    <location>
        <begin position="56"/>
        <end position="95"/>
    </location>
</feature>
<sequence>MAFQVLKKDSEHLGNGKQETSFLPLHSYTSVPSPYPWTASGCFCLLRPLQEDDRSHLQKQHVPVDDGHIRPQSATTGRRLEAVVKTGSAPTDKRR</sequence>
<protein>
    <submittedName>
        <fullName evidence="2">Uncharacterized protein</fullName>
    </submittedName>
</protein>
<comment type="caution">
    <text evidence="2">The sequence shown here is derived from an EMBL/GenBank/DDBJ whole genome shotgun (WGS) entry which is preliminary data.</text>
</comment>
<proteinExistence type="predicted"/>
<evidence type="ECO:0000313" key="3">
    <source>
        <dbReference type="Proteomes" id="UP001054945"/>
    </source>
</evidence>
<evidence type="ECO:0000313" key="2">
    <source>
        <dbReference type="EMBL" id="GIY96102.1"/>
    </source>
</evidence>
<feature type="compositionally biased region" description="Basic and acidic residues" evidence="1">
    <location>
        <begin position="56"/>
        <end position="69"/>
    </location>
</feature>
<keyword evidence="3" id="KW-1185">Reference proteome</keyword>
<reference evidence="2 3" key="1">
    <citation type="submission" date="2021-06" db="EMBL/GenBank/DDBJ databases">
        <title>Caerostris extrusa draft genome.</title>
        <authorList>
            <person name="Kono N."/>
            <person name="Arakawa K."/>
        </authorList>
    </citation>
    <scope>NUCLEOTIDE SEQUENCE [LARGE SCALE GENOMIC DNA]</scope>
</reference>
<dbReference type="AlphaFoldDB" id="A0AAV4XLX5"/>
<organism evidence="2 3">
    <name type="scientific">Caerostris extrusa</name>
    <name type="common">Bark spider</name>
    <name type="synonym">Caerostris bankana</name>
    <dbReference type="NCBI Taxonomy" id="172846"/>
    <lineage>
        <taxon>Eukaryota</taxon>
        <taxon>Metazoa</taxon>
        <taxon>Ecdysozoa</taxon>
        <taxon>Arthropoda</taxon>
        <taxon>Chelicerata</taxon>
        <taxon>Arachnida</taxon>
        <taxon>Araneae</taxon>
        <taxon>Araneomorphae</taxon>
        <taxon>Entelegynae</taxon>
        <taxon>Araneoidea</taxon>
        <taxon>Araneidae</taxon>
        <taxon>Caerostris</taxon>
    </lineage>
</organism>
<dbReference type="EMBL" id="BPLR01000616">
    <property type="protein sequence ID" value="GIY96102.1"/>
    <property type="molecule type" value="Genomic_DNA"/>
</dbReference>